<dbReference type="PANTHER" id="PTHR30146:SF153">
    <property type="entry name" value="LACTOSE OPERON REPRESSOR"/>
    <property type="match status" value="1"/>
</dbReference>
<dbReference type="GO" id="GO:0003677">
    <property type="term" value="F:DNA binding"/>
    <property type="evidence" value="ECO:0007669"/>
    <property type="project" value="UniProtKB-KW"/>
</dbReference>
<dbReference type="Pfam" id="PF00356">
    <property type="entry name" value="LacI"/>
    <property type="match status" value="1"/>
</dbReference>
<evidence type="ECO:0000256" key="3">
    <source>
        <dbReference type="ARBA" id="ARBA00023163"/>
    </source>
</evidence>
<dbReference type="InterPro" id="IPR000843">
    <property type="entry name" value="HTH_LacI"/>
</dbReference>
<sequence length="350" mass="37360">MVTDELAAEETPRGAAPRATLAEIAALARVSIATVSKVLNGRDGVSEETRSRVDALLGENNYSRRTRTHLPAPLIEVLCFDIAHAFSASMIAAIERAVRAQGMGLVVTGADADHRPAASWADDVIHRQPRGVILLMSELSARVATRLRSRELPIVTINPFGAPPKETTTIGSADWDGGYAATRHLLELGHRRIAIIKGPEGMRASAQRLAGYRTAMETAGIRVRPEWIKPGRFIHSDGYEQGRALLELPDRPTAIFGSSDLQALGVYDAARAMGLDVPGDVSVVGYGDLSNAESASPPMTTVHVPIDAMAEQALSLVTAQREQLDLPARRVDLPVSLKVRASTAPPAAAP</sequence>
<evidence type="ECO:0000313" key="6">
    <source>
        <dbReference type="Proteomes" id="UP001415169"/>
    </source>
</evidence>
<dbReference type="PROSITE" id="PS50932">
    <property type="entry name" value="HTH_LACI_2"/>
    <property type="match status" value="1"/>
</dbReference>
<dbReference type="Gene3D" id="3.40.50.2300">
    <property type="match status" value="2"/>
</dbReference>
<dbReference type="EMBL" id="BAABBV010000002">
    <property type="protein sequence ID" value="GAA4166701.1"/>
    <property type="molecule type" value="Genomic_DNA"/>
</dbReference>
<name>A0ABP7ZP23_9MICO</name>
<dbReference type="SUPFAM" id="SSF53822">
    <property type="entry name" value="Periplasmic binding protein-like I"/>
    <property type="match status" value="1"/>
</dbReference>
<feature type="domain" description="HTH lacI-type" evidence="4">
    <location>
        <begin position="19"/>
        <end position="72"/>
    </location>
</feature>
<keyword evidence="6" id="KW-1185">Reference proteome</keyword>
<protein>
    <submittedName>
        <fullName evidence="5">LacI family DNA-binding transcriptional regulator</fullName>
    </submittedName>
</protein>
<evidence type="ECO:0000256" key="2">
    <source>
        <dbReference type="ARBA" id="ARBA00023125"/>
    </source>
</evidence>
<dbReference type="Gene3D" id="1.10.260.40">
    <property type="entry name" value="lambda repressor-like DNA-binding domains"/>
    <property type="match status" value="1"/>
</dbReference>
<organism evidence="5 6">
    <name type="scientific">Gryllotalpicola daejeonensis</name>
    <dbReference type="NCBI Taxonomy" id="993087"/>
    <lineage>
        <taxon>Bacteria</taxon>
        <taxon>Bacillati</taxon>
        <taxon>Actinomycetota</taxon>
        <taxon>Actinomycetes</taxon>
        <taxon>Micrococcales</taxon>
        <taxon>Microbacteriaceae</taxon>
        <taxon>Gryllotalpicola</taxon>
    </lineage>
</organism>
<accession>A0ABP7ZP23</accession>
<comment type="caution">
    <text evidence="5">The sequence shown here is derived from an EMBL/GenBank/DDBJ whole genome shotgun (WGS) entry which is preliminary data.</text>
</comment>
<dbReference type="SMART" id="SM00354">
    <property type="entry name" value="HTH_LACI"/>
    <property type="match status" value="1"/>
</dbReference>
<evidence type="ECO:0000259" key="4">
    <source>
        <dbReference type="PROSITE" id="PS50932"/>
    </source>
</evidence>
<reference evidence="5" key="1">
    <citation type="journal article" date="2014" name="Int. J. Syst. Evol. Microbiol.">
        <title>Complete genome of a new Firmicutes species belonging to the dominant human colonic microbiota ('Ruminococcus bicirculans') reveals two chromosomes and a selective capacity to utilize plant glucans.</title>
        <authorList>
            <consortium name="NISC Comparative Sequencing Program"/>
            <person name="Wegmann U."/>
            <person name="Louis P."/>
            <person name="Goesmann A."/>
            <person name="Henrissat B."/>
            <person name="Duncan S.H."/>
            <person name="Flint H.J."/>
        </authorList>
    </citation>
    <scope>NUCLEOTIDE SEQUENCE</scope>
    <source>
        <strain evidence="5">JCM 17590</strain>
    </source>
</reference>
<dbReference type="InterPro" id="IPR046335">
    <property type="entry name" value="LacI/GalR-like_sensor"/>
</dbReference>
<dbReference type="InterPro" id="IPR010982">
    <property type="entry name" value="Lambda_DNA-bd_dom_sf"/>
</dbReference>
<dbReference type="PROSITE" id="PS00356">
    <property type="entry name" value="HTH_LACI_1"/>
    <property type="match status" value="1"/>
</dbReference>
<evidence type="ECO:0000256" key="1">
    <source>
        <dbReference type="ARBA" id="ARBA00023015"/>
    </source>
</evidence>
<dbReference type="PANTHER" id="PTHR30146">
    <property type="entry name" value="LACI-RELATED TRANSCRIPTIONAL REPRESSOR"/>
    <property type="match status" value="1"/>
</dbReference>
<dbReference type="InterPro" id="IPR028082">
    <property type="entry name" value="Peripla_BP_I"/>
</dbReference>
<keyword evidence="2 5" id="KW-0238">DNA-binding</keyword>
<keyword evidence="3" id="KW-0804">Transcription</keyword>
<dbReference type="CDD" id="cd01392">
    <property type="entry name" value="HTH_LacI"/>
    <property type="match status" value="1"/>
</dbReference>
<reference evidence="5" key="2">
    <citation type="submission" date="2023-12" db="EMBL/GenBank/DDBJ databases">
        <authorList>
            <person name="Sun Q."/>
            <person name="Inoue M."/>
        </authorList>
    </citation>
    <scope>NUCLEOTIDE SEQUENCE</scope>
    <source>
        <strain evidence="5">JCM 17590</strain>
    </source>
</reference>
<evidence type="ECO:0000313" key="5">
    <source>
        <dbReference type="EMBL" id="GAA4166701.1"/>
    </source>
</evidence>
<gene>
    <name evidence="5" type="ORF">GCM10022286_31770</name>
</gene>
<dbReference type="SUPFAM" id="SSF47413">
    <property type="entry name" value="lambda repressor-like DNA-binding domains"/>
    <property type="match status" value="1"/>
</dbReference>
<keyword evidence="1" id="KW-0805">Transcription regulation</keyword>
<dbReference type="Proteomes" id="UP001415169">
    <property type="component" value="Unassembled WGS sequence"/>
</dbReference>
<dbReference type="Pfam" id="PF13377">
    <property type="entry name" value="Peripla_BP_3"/>
    <property type="match status" value="1"/>
</dbReference>
<proteinExistence type="predicted"/>